<dbReference type="InterPro" id="IPR000873">
    <property type="entry name" value="AMP-dep_synth/lig_dom"/>
</dbReference>
<dbReference type="Proteomes" id="UP001196980">
    <property type="component" value="Unassembled WGS sequence"/>
</dbReference>
<evidence type="ECO:0000259" key="2">
    <source>
        <dbReference type="Pfam" id="PF00501"/>
    </source>
</evidence>
<dbReference type="Pfam" id="PF13193">
    <property type="entry name" value="AMP-binding_C"/>
    <property type="match status" value="1"/>
</dbReference>
<dbReference type="PANTHER" id="PTHR43352">
    <property type="entry name" value="ACETYL-COA SYNTHETASE"/>
    <property type="match status" value="1"/>
</dbReference>
<evidence type="ECO:0000313" key="5">
    <source>
        <dbReference type="Proteomes" id="UP001196980"/>
    </source>
</evidence>
<organism evidence="4 5">
    <name type="scientific">Candidatus Magnetobacterium casense</name>
    <dbReference type="NCBI Taxonomy" id="1455061"/>
    <lineage>
        <taxon>Bacteria</taxon>
        <taxon>Pseudomonadati</taxon>
        <taxon>Nitrospirota</taxon>
        <taxon>Thermodesulfovibrionia</taxon>
        <taxon>Thermodesulfovibrionales</taxon>
        <taxon>Candidatus Magnetobacteriaceae</taxon>
        <taxon>Candidatus Magnetobacterium</taxon>
    </lineage>
</organism>
<dbReference type="EMBL" id="JABXWD010000063">
    <property type="protein sequence ID" value="MBV6340992.1"/>
    <property type="molecule type" value="Genomic_DNA"/>
</dbReference>
<dbReference type="Pfam" id="PF00501">
    <property type="entry name" value="AMP-binding"/>
    <property type="match status" value="1"/>
</dbReference>
<feature type="domain" description="AMP-dependent synthetase/ligase" evidence="2">
    <location>
        <begin position="38"/>
        <end position="380"/>
    </location>
</feature>
<proteinExistence type="predicted"/>
<dbReference type="PANTHER" id="PTHR43352:SF1">
    <property type="entry name" value="ANTHRANILATE--COA LIGASE"/>
    <property type="match status" value="1"/>
</dbReference>
<evidence type="ECO:0000313" key="4">
    <source>
        <dbReference type="EMBL" id="MBV6340992.1"/>
    </source>
</evidence>
<keyword evidence="1" id="KW-0436">Ligase</keyword>
<dbReference type="InterPro" id="IPR025110">
    <property type="entry name" value="AMP-bd_C"/>
</dbReference>
<reference evidence="4 5" key="1">
    <citation type="journal article" date="2020" name="J Geophys Res Biogeosci">
        <title>Magnetotaxis as an Adaptation to Enable Bacterial Shuttling of Microbial Sulfur and Sulfur Cycling Across Aquatic Oxic#Anoxic Interfaces.</title>
        <authorList>
            <person name="Li J."/>
            <person name="Liu P."/>
            <person name="Wang J."/>
            <person name="Roberts A.P."/>
            <person name="Pan Y."/>
        </authorList>
    </citation>
    <scope>NUCLEOTIDE SEQUENCE [LARGE SCALE GENOMIC DNA]</scope>
    <source>
        <strain evidence="4 5">MYR-1_YQ</strain>
    </source>
</reference>
<feature type="domain" description="AMP-binding enzyme C-terminal" evidence="3">
    <location>
        <begin position="433"/>
        <end position="507"/>
    </location>
</feature>
<gene>
    <name evidence="4" type="ORF">HWQ67_05295</name>
</gene>
<dbReference type="PROSITE" id="PS00455">
    <property type="entry name" value="AMP_BINDING"/>
    <property type="match status" value="1"/>
</dbReference>
<sequence>MITDTTDRPPATTTDAGNTAISVLEALYDNVLSRPRHNFIGHHNTVLTYEEFYERCCGFAQFLMASGLRAGDRVCLIMPRVPELLLAFFSVVMAGGLPVPVNYMMDGTSRNVFIRSLSPAFIVVHEKYLYTLDNNITGGIVLVGKHRRGLIDFDSVSQPIKGEPLRRPDDTIAGGKPLYLNYTTGSTGTPKGALATNDNIAVNTIAAIETMGFRADDVHLCMFASFAHPHELFARALYTGASVVLLEEINPRTIAATIARHSVTAMMGLTPMYEMLLAHCKGAKLDSLRVAESGGMYTPAATIAAFKHAFGVPILSVWGSTETSGIAIANTPQHYRMDGSMGRVCPHYAVRCLRQDGSDADIGEVGEMVFEGRGVIAGFYEDSPRHELNTHTANNTFHSGDLAYRDAEGYLYFVERRSGLIKVAGIKVYPLQIEIALRQHPDIAEAAVIGIDDKLRGMVPKAFVVLRHDASLSEADILAFCKATMAATMVPKQIELRSELPKIGSGKVDKKALR</sequence>
<dbReference type="RefSeq" id="WP_218251604.1">
    <property type="nucleotide sequence ID" value="NZ_JABXWD010000063.1"/>
</dbReference>
<dbReference type="InterPro" id="IPR020845">
    <property type="entry name" value="AMP-binding_CS"/>
</dbReference>
<keyword evidence="5" id="KW-1185">Reference proteome</keyword>
<evidence type="ECO:0000259" key="3">
    <source>
        <dbReference type="Pfam" id="PF13193"/>
    </source>
</evidence>
<evidence type="ECO:0000256" key="1">
    <source>
        <dbReference type="ARBA" id="ARBA00022598"/>
    </source>
</evidence>
<accession>A0ABS6RWJ6</accession>
<name>A0ABS6RWJ6_9BACT</name>
<protein>
    <submittedName>
        <fullName evidence="4">AMP-binding protein</fullName>
    </submittedName>
</protein>
<comment type="caution">
    <text evidence="4">The sequence shown here is derived from an EMBL/GenBank/DDBJ whole genome shotgun (WGS) entry which is preliminary data.</text>
</comment>